<accession>A0A9N9JIT8</accession>
<evidence type="ECO:0000313" key="1">
    <source>
        <dbReference type="EMBL" id="CAG8778154.1"/>
    </source>
</evidence>
<sequence length="125" mass="14390">KRSYDEMQIDRTGIICNALIQPFSSVPSRAGDLTSLINALLTWKLSVSFYEEIKFPQLADFIETKNDECERMDSIIRIPLQIFHENLGRGILPIEMDRNSKDGNKRPDFLCWTNNVLLLKGEEKA</sequence>
<protein>
    <submittedName>
        <fullName evidence="1">6438_t:CDS:1</fullName>
    </submittedName>
</protein>
<dbReference type="OrthoDB" id="2438138at2759"/>
<feature type="non-terminal residue" evidence="1">
    <location>
        <position position="1"/>
    </location>
</feature>
<proteinExistence type="predicted"/>
<keyword evidence="2" id="KW-1185">Reference proteome</keyword>
<evidence type="ECO:0000313" key="2">
    <source>
        <dbReference type="Proteomes" id="UP000789508"/>
    </source>
</evidence>
<name>A0A9N9JIT8_9GLOM</name>
<dbReference type="Proteomes" id="UP000789508">
    <property type="component" value="Unassembled WGS sequence"/>
</dbReference>
<organism evidence="1 2">
    <name type="scientific">Ambispora leptoticha</name>
    <dbReference type="NCBI Taxonomy" id="144679"/>
    <lineage>
        <taxon>Eukaryota</taxon>
        <taxon>Fungi</taxon>
        <taxon>Fungi incertae sedis</taxon>
        <taxon>Mucoromycota</taxon>
        <taxon>Glomeromycotina</taxon>
        <taxon>Glomeromycetes</taxon>
        <taxon>Archaeosporales</taxon>
        <taxon>Ambisporaceae</taxon>
        <taxon>Ambispora</taxon>
    </lineage>
</organism>
<feature type="non-terminal residue" evidence="1">
    <location>
        <position position="125"/>
    </location>
</feature>
<gene>
    <name evidence="1" type="ORF">ALEPTO_LOCUS14518</name>
</gene>
<dbReference type="AlphaFoldDB" id="A0A9N9JIT8"/>
<reference evidence="1" key="1">
    <citation type="submission" date="2021-06" db="EMBL/GenBank/DDBJ databases">
        <authorList>
            <person name="Kallberg Y."/>
            <person name="Tangrot J."/>
            <person name="Rosling A."/>
        </authorList>
    </citation>
    <scope>NUCLEOTIDE SEQUENCE</scope>
    <source>
        <strain evidence="1">FL130A</strain>
    </source>
</reference>
<dbReference type="EMBL" id="CAJVPS010057042">
    <property type="protein sequence ID" value="CAG8778154.1"/>
    <property type="molecule type" value="Genomic_DNA"/>
</dbReference>
<comment type="caution">
    <text evidence="1">The sequence shown here is derived from an EMBL/GenBank/DDBJ whole genome shotgun (WGS) entry which is preliminary data.</text>
</comment>